<gene>
    <name evidence="2" type="ORF">COX22_04350</name>
</gene>
<dbReference type="Proteomes" id="UP000230729">
    <property type="component" value="Unassembled WGS sequence"/>
</dbReference>
<protein>
    <submittedName>
        <fullName evidence="2">Uncharacterized protein</fullName>
    </submittedName>
</protein>
<keyword evidence="1" id="KW-1133">Transmembrane helix</keyword>
<feature type="transmembrane region" description="Helical" evidence="1">
    <location>
        <begin position="82"/>
        <end position="108"/>
    </location>
</feature>
<name>A0A2G9ZJV1_9BACT</name>
<evidence type="ECO:0000313" key="3">
    <source>
        <dbReference type="Proteomes" id="UP000230729"/>
    </source>
</evidence>
<sequence>MAHIDKSKINGINRLLFTFLLAILFFISIQPACAQKWVLPELKIPISEKLTNALKTAPQPCPSAKNPNQVCVTWIGDYIGEIFNYVVAVAGILAVVVMMVGGFLWLMSGGNQERAANGKAYIASALSGLVLVLFSYTLLNFVNPDLINLTPIRITLVEENKNGCPACPVYTTCQKTNVNLGGVSVTSNNNSYECLNILPGKCEMNLSIKIIGKSPVLESKTWDVSNEMECRKNIDREINRLINKYINEKFDISLSKYEYIPSTNSMFGETIADPPTQEENVQ</sequence>
<keyword evidence="1" id="KW-0472">Membrane</keyword>
<organism evidence="2 3">
    <name type="scientific">Candidatus Falkowbacteria bacterium CG23_combo_of_CG06-09_8_20_14_all_49_15</name>
    <dbReference type="NCBI Taxonomy" id="1974572"/>
    <lineage>
        <taxon>Bacteria</taxon>
        <taxon>Candidatus Falkowiibacteriota</taxon>
    </lineage>
</organism>
<accession>A0A2G9ZJV1</accession>
<proteinExistence type="predicted"/>
<evidence type="ECO:0000256" key="1">
    <source>
        <dbReference type="SAM" id="Phobius"/>
    </source>
</evidence>
<reference evidence="2 3" key="1">
    <citation type="submission" date="2017-09" db="EMBL/GenBank/DDBJ databases">
        <title>Depth-based differentiation of microbial function through sediment-hosted aquifers and enrichment of novel symbionts in the deep terrestrial subsurface.</title>
        <authorList>
            <person name="Probst A.J."/>
            <person name="Ladd B."/>
            <person name="Jarett J.K."/>
            <person name="Geller-Mcgrath D.E."/>
            <person name="Sieber C.M."/>
            <person name="Emerson J.B."/>
            <person name="Anantharaman K."/>
            <person name="Thomas B.C."/>
            <person name="Malmstrom R."/>
            <person name="Stieglmeier M."/>
            <person name="Klingl A."/>
            <person name="Woyke T."/>
            <person name="Ryan C.M."/>
            <person name="Banfield J.F."/>
        </authorList>
    </citation>
    <scope>NUCLEOTIDE SEQUENCE [LARGE SCALE GENOMIC DNA]</scope>
    <source>
        <strain evidence="2">CG23_combo_of_CG06-09_8_20_14_all_49_15</strain>
    </source>
</reference>
<dbReference type="AlphaFoldDB" id="A0A2G9ZJV1"/>
<dbReference type="Pfam" id="PF18895">
    <property type="entry name" value="T4SS_pilin"/>
    <property type="match status" value="1"/>
</dbReference>
<keyword evidence="1" id="KW-0812">Transmembrane</keyword>
<feature type="transmembrane region" description="Helical" evidence="1">
    <location>
        <begin position="120"/>
        <end position="139"/>
    </location>
</feature>
<evidence type="ECO:0000313" key="2">
    <source>
        <dbReference type="EMBL" id="PIP33434.1"/>
    </source>
</evidence>
<dbReference type="InterPro" id="IPR043993">
    <property type="entry name" value="T4SS_pilin"/>
</dbReference>
<dbReference type="EMBL" id="PCSD01000102">
    <property type="protein sequence ID" value="PIP33434.1"/>
    <property type="molecule type" value="Genomic_DNA"/>
</dbReference>
<comment type="caution">
    <text evidence="2">The sequence shown here is derived from an EMBL/GenBank/DDBJ whole genome shotgun (WGS) entry which is preliminary data.</text>
</comment>